<evidence type="ECO:0000259" key="14">
    <source>
        <dbReference type="PROSITE" id="PS51718"/>
    </source>
</evidence>
<gene>
    <name evidence="15" type="ORF">BpHYR1_033829</name>
</gene>
<dbReference type="GO" id="GO:0051646">
    <property type="term" value="P:mitochondrion localization"/>
    <property type="evidence" value="ECO:0007669"/>
    <property type="project" value="TreeGrafter"/>
</dbReference>
<evidence type="ECO:0000256" key="8">
    <source>
        <dbReference type="ARBA" id="ARBA00023134"/>
    </source>
</evidence>
<evidence type="ECO:0000256" key="11">
    <source>
        <dbReference type="ARBA" id="ARBA00093280"/>
    </source>
</evidence>
<comment type="function">
    <text evidence="11">Component of the commander complex that is essential for endosomal recycling of transmembrane cargos; the commander complex is composed of the CCC subcomplex and the retriever subcomplex. Component of the retriever complex, which is a heterotrimeric complex related to retromer cargo-selective complex (CSC) and essential for retromer-independent retrieval and recycling of numerous cargos such as integrin alpha-5/beta-1 (ITGA5:ITGB1). The recruitment of the retriever complex to the endosomal membrane involves CCC and WASH complexes. In the endosomes, drives the retriever and recycling of NxxY-motif-containing cargo proteins by coupling to SNX17, a cargo essential for the homeostatic maintenance of numerous cell surface proteins associated with processes that include cell migration, cell adhesion, nutrient supply and cell signaling.</text>
</comment>
<dbReference type="STRING" id="10195.A0A3M7PVA3"/>
<evidence type="ECO:0000256" key="1">
    <source>
        <dbReference type="ARBA" id="ARBA00004177"/>
    </source>
</evidence>
<comment type="subcellular location">
    <subcellularLocation>
        <location evidence="1">Endosome</location>
    </subcellularLocation>
    <subcellularLocation>
        <location evidence="2">Membrane</location>
    </subcellularLocation>
</comment>
<keyword evidence="16" id="KW-1185">Reference proteome</keyword>
<feature type="domain" description="Dynamin-type G" evidence="14">
    <location>
        <begin position="398"/>
        <end position="583"/>
    </location>
</feature>
<sequence length="583" mass="65622">MSQCSIDIRLKRSSKEYADGDLISGEVIISGNGASTIQHNGVYLSLDGMVNINLSTKNVGMFEAFYNSAKPFQLINYSLEISKPGKLAASRTEIPFEIPLRAKSSVKHLYETYHGVFITIQYFLRVDMKRSFLSKDLSKQIEILMVSRPTSELAEKAVPKPVEFKITPDTLTNVKDKSKIPNFLITGQIDSTVCCIQKPVNGQLMVHESDLPIKSIEIQLIRVETCGCAEGYAKDLTEIQNIQIGEGDVPRQIAIPIYMIFPRLFTCPTLLTTNFKIEFEINLVLVFEDDRLITENFPIKLTRSMSNRMPNSKLNRFDSMQPSTETNADSGTASPLKLFKQARQSMNSIYLNFSLILSEINAFFDSAELKSSDVVSYAEIQKIQGFKDKCEGLIKMISRDRMKCVFFGRTSNGKSSTINAMLHQKILPMGIGHTTNCFLQVEGSDLSEQDACFYIPGCDQPEQIKNLLNLGSALSKEKLDSSSLVRVLWPKEKCRLLKEDVVLVDSPGIDVSIDLDTWIDQNCLDADVFVLVVNAESTLTKTEKDFFHKVNEKLTQPNIFILNNRWDATAYEPETAEIVRDQH</sequence>
<dbReference type="PANTHER" id="PTHR10465">
    <property type="entry name" value="TRANSMEMBRANE GTPASE FZO1"/>
    <property type="match status" value="1"/>
</dbReference>
<keyword evidence="4" id="KW-0547">Nucleotide-binding</keyword>
<comment type="caution">
    <text evidence="15">The sequence shown here is derived from an EMBL/GenBank/DDBJ whole genome shotgun (WGS) entry which is preliminary data.</text>
</comment>
<reference evidence="15 16" key="1">
    <citation type="journal article" date="2018" name="Sci. Rep.">
        <title>Genomic signatures of local adaptation to the degree of environmental predictability in rotifers.</title>
        <authorList>
            <person name="Franch-Gras L."/>
            <person name="Hahn C."/>
            <person name="Garcia-Roger E.M."/>
            <person name="Carmona M.J."/>
            <person name="Serra M."/>
            <person name="Gomez A."/>
        </authorList>
    </citation>
    <scope>NUCLEOTIDE SEQUENCE [LARGE SCALE GENOMIC DNA]</scope>
    <source>
        <strain evidence="15">HYR1</strain>
    </source>
</reference>
<evidence type="ECO:0000256" key="12">
    <source>
        <dbReference type="ARBA" id="ARBA00093474"/>
    </source>
</evidence>
<evidence type="ECO:0000256" key="13">
    <source>
        <dbReference type="SAM" id="MobiDB-lite"/>
    </source>
</evidence>
<keyword evidence="8" id="KW-0342">GTP-binding</keyword>
<accession>A0A3M7PVA3</accession>
<dbReference type="GO" id="GO:0006886">
    <property type="term" value="P:intracellular protein transport"/>
    <property type="evidence" value="ECO:0007669"/>
    <property type="project" value="InterPro"/>
</dbReference>
<dbReference type="AlphaFoldDB" id="A0A3M7PVA3"/>
<dbReference type="InterPro" id="IPR027094">
    <property type="entry name" value="Mitofusin_fam"/>
</dbReference>
<dbReference type="GO" id="GO:0008053">
    <property type="term" value="P:mitochondrial fusion"/>
    <property type="evidence" value="ECO:0007669"/>
    <property type="project" value="TreeGrafter"/>
</dbReference>
<dbReference type="GO" id="GO:0005741">
    <property type="term" value="C:mitochondrial outer membrane"/>
    <property type="evidence" value="ECO:0007669"/>
    <property type="project" value="TreeGrafter"/>
</dbReference>
<dbReference type="Proteomes" id="UP000276133">
    <property type="component" value="Unassembled WGS sequence"/>
</dbReference>
<comment type="similarity">
    <text evidence="3">Belongs to the VPS26 family.</text>
</comment>
<protein>
    <recommendedName>
        <fullName evidence="10">Vacuolar protein sorting-associated protein 26C</fullName>
    </recommendedName>
</protein>
<evidence type="ECO:0000256" key="7">
    <source>
        <dbReference type="ARBA" id="ARBA00023054"/>
    </source>
</evidence>
<dbReference type="GO" id="GO:0005525">
    <property type="term" value="F:GTP binding"/>
    <property type="evidence" value="ECO:0007669"/>
    <property type="project" value="UniProtKB-KW"/>
</dbReference>
<evidence type="ECO:0000256" key="10">
    <source>
        <dbReference type="ARBA" id="ARBA00067597"/>
    </source>
</evidence>
<dbReference type="Pfam" id="PF00350">
    <property type="entry name" value="Dynamin_N"/>
    <property type="match status" value="1"/>
</dbReference>
<name>A0A3M7PVA3_BRAPC</name>
<evidence type="ECO:0000256" key="5">
    <source>
        <dbReference type="ARBA" id="ARBA00022753"/>
    </source>
</evidence>
<feature type="region of interest" description="Disordered" evidence="13">
    <location>
        <begin position="312"/>
        <end position="332"/>
    </location>
</feature>
<dbReference type="Pfam" id="PF03643">
    <property type="entry name" value="Vps26"/>
    <property type="match status" value="1"/>
</dbReference>
<dbReference type="PROSITE" id="PS51718">
    <property type="entry name" value="G_DYNAMIN_2"/>
    <property type="match status" value="1"/>
</dbReference>
<keyword evidence="6" id="KW-0378">Hydrolase</keyword>
<organism evidence="15 16">
    <name type="scientific">Brachionus plicatilis</name>
    <name type="common">Marine rotifer</name>
    <name type="synonym">Brachionus muelleri</name>
    <dbReference type="NCBI Taxonomy" id="10195"/>
    <lineage>
        <taxon>Eukaryota</taxon>
        <taxon>Metazoa</taxon>
        <taxon>Spiralia</taxon>
        <taxon>Gnathifera</taxon>
        <taxon>Rotifera</taxon>
        <taxon>Eurotatoria</taxon>
        <taxon>Monogononta</taxon>
        <taxon>Pseudotrocha</taxon>
        <taxon>Ploima</taxon>
        <taxon>Brachionidae</taxon>
        <taxon>Brachionus</taxon>
    </lineage>
</organism>
<evidence type="ECO:0000256" key="3">
    <source>
        <dbReference type="ARBA" id="ARBA00009100"/>
    </source>
</evidence>
<dbReference type="OrthoDB" id="10263384at2759"/>
<dbReference type="InterPro" id="IPR028934">
    <property type="entry name" value="Vps26-related"/>
</dbReference>
<dbReference type="SUPFAM" id="SSF52540">
    <property type="entry name" value="P-loop containing nucleoside triphosphate hydrolases"/>
    <property type="match status" value="1"/>
</dbReference>
<dbReference type="FunFam" id="2.60.40.640:FF:000024">
    <property type="entry name" value="Down syndrome critical region protein 3"/>
    <property type="match status" value="1"/>
</dbReference>
<dbReference type="FunFam" id="2.60.40.640:FF:000009">
    <property type="entry name" value="Down syndrome critical region protein 3"/>
    <property type="match status" value="1"/>
</dbReference>
<evidence type="ECO:0000256" key="6">
    <source>
        <dbReference type="ARBA" id="ARBA00022801"/>
    </source>
</evidence>
<keyword evidence="9" id="KW-0472">Membrane</keyword>
<dbReference type="PANTHER" id="PTHR10465:SF3">
    <property type="entry name" value="TRANSMEMBRANE GTPASE MARF-RELATED"/>
    <property type="match status" value="1"/>
</dbReference>
<dbReference type="Gene3D" id="2.60.40.640">
    <property type="match status" value="2"/>
</dbReference>
<proteinExistence type="inferred from homology"/>
<dbReference type="GO" id="GO:0003924">
    <property type="term" value="F:GTPase activity"/>
    <property type="evidence" value="ECO:0007669"/>
    <property type="project" value="InterPro"/>
</dbReference>
<evidence type="ECO:0000313" key="15">
    <source>
        <dbReference type="EMBL" id="RNA02685.1"/>
    </source>
</evidence>
<dbReference type="InterPro" id="IPR030381">
    <property type="entry name" value="G_DYNAMIN_dom"/>
</dbReference>
<dbReference type="EMBL" id="REGN01008785">
    <property type="protein sequence ID" value="RNA02685.1"/>
    <property type="molecule type" value="Genomic_DNA"/>
</dbReference>
<feature type="non-terminal residue" evidence="15">
    <location>
        <position position="583"/>
    </location>
</feature>
<dbReference type="InterPro" id="IPR045063">
    <property type="entry name" value="Dynamin_N"/>
</dbReference>
<dbReference type="InterPro" id="IPR027417">
    <property type="entry name" value="P-loop_NTPase"/>
</dbReference>
<dbReference type="Gene3D" id="3.40.50.300">
    <property type="entry name" value="P-loop containing nucleotide triphosphate hydrolases"/>
    <property type="match status" value="1"/>
</dbReference>
<keyword evidence="5" id="KW-0967">Endosome</keyword>
<keyword evidence="7" id="KW-0175">Coiled coil</keyword>
<dbReference type="GO" id="GO:0005768">
    <property type="term" value="C:endosome"/>
    <property type="evidence" value="ECO:0007669"/>
    <property type="project" value="UniProtKB-SubCell"/>
</dbReference>
<evidence type="ECO:0000256" key="9">
    <source>
        <dbReference type="ARBA" id="ARBA00023136"/>
    </source>
</evidence>
<evidence type="ECO:0000256" key="4">
    <source>
        <dbReference type="ARBA" id="ARBA00022741"/>
    </source>
</evidence>
<comment type="subunit">
    <text evidence="12">Component of the commander complex that is essential for endosomal recycling of transmembrane cargos; the commander complex is composed of the CCC subcomplex and the retriever subcomplex. Component of the heterotrimeric retriever complex consisting of VPS26C, VPS29 and VPS35L; within the complex interacts with VPS35L. Interacts with SNX17 (via C-terminus); the interaction is direct and associates SNX17 with the retriever complex. Interacts with SNX31; the interaction is direct.</text>
</comment>
<evidence type="ECO:0000313" key="16">
    <source>
        <dbReference type="Proteomes" id="UP000276133"/>
    </source>
</evidence>
<dbReference type="InterPro" id="IPR014752">
    <property type="entry name" value="Arrestin-like_C"/>
</dbReference>
<evidence type="ECO:0000256" key="2">
    <source>
        <dbReference type="ARBA" id="ARBA00004370"/>
    </source>
</evidence>